<keyword evidence="6 8" id="KW-0472">Membrane</keyword>
<feature type="transmembrane region" description="Helical" evidence="8">
    <location>
        <begin position="112"/>
        <end position="133"/>
    </location>
</feature>
<feature type="transmembrane region" description="Helical" evidence="8">
    <location>
        <begin position="84"/>
        <end position="105"/>
    </location>
</feature>
<accession>A0A9F5N160</accession>
<dbReference type="SUPFAM" id="SSF100895">
    <property type="entry name" value="Kazal-type serine protease inhibitors"/>
    <property type="match status" value="1"/>
</dbReference>
<dbReference type="InterPro" id="IPR036259">
    <property type="entry name" value="MFS_trans_sf"/>
</dbReference>
<evidence type="ECO:0000313" key="12">
    <source>
        <dbReference type="Proteomes" id="UP000695026"/>
    </source>
</evidence>
<proteinExistence type="inferred from homology"/>
<dbReference type="PROSITE" id="PS51465">
    <property type="entry name" value="KAZAL_2"/>
    <property type="match status" value="1"/>
</dbReference>
<gene>
    <name evidence="13" type="primary">LOC103062114</name>
</gene>
<feature type="domain" description="Major facilitator superfamily (MFS) profile" evidence="10">
    <location>
        <begin position="46"/>
        <end position="663"/>
    </location>
</feature>
<evidence type="ECO:0000259" key="10">
    <source>
        <dbReference type="PROSITE" id="PS50850"/>
    </source>
</evidence>
<keyword evidence="4 8" id="KW-0812">Transmembrane</keyword>
<sequence>MKQMDTDSTNEDKLVMEVNTEPSEEKTTNKLPIRKKTTDCQGIKVFLAALTFTYFSKVFAGTMMKSSFTQLERRFSISSSTAGFIDGGFEMGNLLVIAFVSYFGAKCHRPKMIAFGCFIMSFGSFLMAMPHFFMGYYQYDTLPLTSNNSISSISPCLFNQTVPMIKGMPSPDCDHKVATYYAWIFVLLGNMLRGIGETPITPLGISYLDDFAREEDVPLYISFLHTIAMIGPVAGFLLGSVLARLYVDIGFVDMDTITITPTDSRWVGAWWLGFLLAGVITLISGIPFLFLPKNLDKKENLCIQKNLDSTENNTETSHGQKPDVEERVAYSGQLKEFFRSLKRIFGSKMYVILLCSSLLNISSFVGYITYQAKYMEQQYGLPMSRSNFIIGVAVLPVVSIGIFTGGFIMKKYKLGIIPATKMGFILSFIGFALTFFYLMVGCDNHPVAGLTVSYDGEAAAQNQLSLSSACNSNCTCATSQWDPVCGDNGLTYVSACFAGCKNITGSKKKTVFHNCSCIEKADAAVRNSSAVLGECRRSDECSRNFIYYIIIKAVTNFMYALSSIPMYMLLIRCVPQDLKSLAVGLLMLVSRSLGGIPAPVYFGALIDKTCLKWASTPCGQKGACRLYDAVQYRHSFYGLILGLRVPAYLLGFIFFLLVKKHFGEQEAKAAEDGCKEDAPLNEEIKLKDTELSAHQSDAEMHTCL</sequence>
<evidence type="ECO:0000256" key="2">
    <source>
        <dbReference type="ARBA" id="ARBA00009657"/>
    </source>
</evidence>
<dbReference type="Gene3D" id="1.20.1250.20">
    <property type="entry name" value="MFS general substrate transporter like domains"/>
    <property type="match status" value="1"/>
</dbReference>
<keyword evidence="3" id="KW-1003">Cell membrane</keyword>
<dbReference type="GO" id="GO:0016323">
    <property type="term" value="C:basolateral plasma membrane"/>
    <property type="evidence" value="ECO:0007669"/>
    <property type="project" value="TreeGrafter"/>
</dbReference>
<evidence type="ECO:0000256" key="8">
    <source>
        <dbReference type="RuleBase" id="RU362056"/>
    </source>
</evidence>
<organism evidence="12 13">
    <name type="scientific">Python bivittatus</name>
    <name type="common">Burmese python</name>
    <name type="synonym">Python molurus bivittatus</name>
    <dbReference type="NCBI Taxonomy" id="176946"/>
    <lineage>
        <taxon>Eukaryota</taxon>
        <taxon>Metazoa</taxon>
        <taxon>Chordata</taxon>
        <taxon>Craniata</taxon>
        <taxon>Vertebrata</taxon>
        <taxon>Euteleostomi</taxon>
        <taxon>Lepidosauria</taxon>
        <taxon>Squamata</taxon>
        <taxon>Bifurcata</taxon>
        <taxon>Unidentata</taxon>
        <taxon>Episquamata</taxon>
        <taxon>Toxicofera</taxon>
        <taxon>Serpentes</taxon>
        <taxon>Henophidia</taxon>
        <taxon>Pythonidae</taxon>
        <taxon>Python</taxon>
    </lineage>
</organism>
<dbReference type="GO" id="GO:0015125">
    <property type="term" value="F:bile acid transmembrane transporter activity"/>
    <property type="evidence" value="ECO:0007669"/>
    <property type="project" value="TreeGrafter"/>
</dbReference>
<evidence type="ECO:0000256" key="6">
    <source>
        <dbReference type="ARBA" id="ARBA00023136"/>
    </source>
</evidence>
<dbReference type="GO" id="GO:0043252">
    <property type="term" value="P:sodium-independent organic anion transport"/>
    <property type="evidence" value="ECO:0007669"/>
    <property type="project" value="TreeGrafter"/>
</dbReference>
<feature type="transmembrane region" description="Helical" evidence="8">
    <location>
        <begin position="581"/>
        <end position="602"/>
    </location>
</feature>
<dbReference type="GO" id="GO:0015347">
    <property type="term" value="F:sodium-independent organic anion transmembrane transporter activity"/>
    <property type="evidence" value="ECO:0007669"/>
    <property type="project" value="TreeGrafter"/>
</dbReference>
<feature type="transmembrane region" description="Helical" evidence="8">
    <location>
        <begin position="636"/>
        <end position="658"/>
    </location>
</feature>
<feature type="transmembrane region" description="Helical" evidence="8">
    <location>
        <begin position="421"/>
        <end position="440"/>
    </location>
</feature>
<evidence type="ECO:0000313" key="13">
    <source>
        <dbReference type="RefSeq" id="XP_025024203.1"/>
    </source>
</evidence>
<dbReference type="KEGG" id="pbi:103062114"/>
<feature type="transmembrane region" description="Helical" evidence="8">
    <location>
        <begin position="545"/>
        <end position="569"/>
    </location>
</feature>
<feature type="transmembrane region" description="Helical" evidence="8">
    <location>
        <begin position="217"/>
        <end position="247"/>
    </location>
</feature>
<keyword evidence="8" id="KW-0406">Ion transport</keyword>
<dbReference type="AlphaFoldDB" id="A0A9F5N160"/>
<feature type="transmembrane region" description="Helical" evidence="8">
    <location>
        <begin position="45"/>
        <end position="64"/>
    </location>
</feature>
<evidence type="ECO:0000259" key="11">
    <source>
        <dbReference type="PROSITE" id="PS51465"/>
    </source>
</evidence>
<evidence type="ECO:0000256" key="5">
    <source>
        <dbReference type="ARBA" id="ARBA00022989"/>
    </source>
</evidence>
<dbReference type="SUPFAM" id="SSF103473">
    <property type="entry name" value="MFS general substrate transporter"/>
    <property type="match status" value="1"/>
</dbReference>
<dbReference type="PANTHER" id="PTHR11388:SF89">
    <property type="entry name" value="SOLUTE CARRIER ORGANIC ANION TRANSPORTER FAMILY MEMBER 1B3"/>
    <property type="match status" value="1"/>
</dbReference>
<dbReference type="InterPro" id="IPR020846">
    <property type="entry name" value="MFS_dom"/>
</dbReference>
<reference evidence="13" key="1">
    <citation type="submission" date="2025-08" db="UniProtKB">
        <authorList>
            <consortium name="RefSeq"/>
        </authorList>
    </citation>
    <scope>IDENTIFICATION</scope>
    <source>
        <tissue evidence="13">Liver</tissue>
    </source>
</reference>
<evidence type="ECO:0000256" key="1">
    <source>
        <dbReference type="ARBA" id="ARBA00004651"/>
    </source>
</evidence>
<dbReference type="InterPro" id="IPR036058">
    <property type="entry name" value="Kazal_dom_sf"/>
</dbReference>
<keyword evidence="5 8" id="KW-1133">Transmembrane helix</keyword>
<dbReference type="OMA" id="ECPRDSQ"/>
<dbReference type="GeneID" id="103062114"/>
<dbReference type="Proteomes" id="UP000695026">
    <property type="component" value="Unplaced"/>
</dbReference>
<dbReference type="InterPro" id="IPR002350">
    <property type="entry name" value="Kazal_dom"/>
</dbReference>
<comment type="subcellular location">
    <subcellularLocation>
        <location evidence="1 8">Cell membrane</location>
        <topology evidence="1 8">Multi-pass membrane protein</topology>
    </subcellularLocation>
</comment>
<dbReference type="NCBIfam" id="TIGR00805">
    <property type="entry name" value="oat"/>
    <property type="match status" value="1"/>
</dbReference>
<keyword evidence="7" id="KW-1015">Disulfide bond</keyword>
<feature type="transmembrane region" description="Helical" evidence="8">
    <location>
        <begin position="388"/>
        <end position="409"/>
    </location>
</feature>
<feature type="domain" description="Kazal-like" evidence="11">
    <location>
        <begin position="464"/>
        <end position="519"/>
    </location>
</feature>
<dbReference type="Pfam" id="PF07648">
    <property type="entry name" value="Kazal_2"/>
    <property type="match status" value="1"/>
</dbReference>
<comment type="similarity">
    <text evidence="2 8">Belongs to the organo anion transporter (TC 2.A.60) family.</text>
</comment>
<dbReference type="RefSeq" id="XP_025024203.1">
    <property type="nucleotide sequence ID" value="XM_025168435.1"/>
</dbReference>
<dbReference type="Gene3D" id="3.30.60.30">
    <property type="match status" value="1"/>
</dbReference>
<dbReference type="PROSITE" id="PS50850">
    <property type="entry name" value="MFS"/>
    <property type="match status" value="1"/>
</dbReference>
<evidence type="ECO:0000256" key="9">
    <source>
        <dbReference type="SAM" id="MobiDB-lite"/>
    </source>
</evidence>
<dbReference type="PANTHER" id="PTHR11388">
    <property type="entry name" value="ORGANIC ANION TRANSPORTER"/>
    <property type="match status" value="1"/>
</dbReference>
<evidence type="ECO:0000256" key="4">
    <source>
        <dbReference type="ARBA" id="ARBA00022692"/>
    </source>
</evidence>
<name>A0A9F5N160_PYTBI</name>
<evidence type="ECO:0000256" key="7">
    <source>
        <dbReference type="ARBA" id="ARBA00023157"/>
    </source>
</evidence>
<keyword evidence="8" id="KW-0813">Transport</keyword>
<evidence type="ECO:0000256" key="3">
    <source>
        <dbReference type="ARBA" id="ARBA00022475"/>
    </source>
</evidence>
<dbReference type="OrthoDB" id="5062115at2759"/>
<feature type="transmembrane region" description="Helical" evidence="8">
    <location>
        <begin position="267"/>
        <end position="291"/>
    </location>
</feature>
<dbReference type="InterPro" id="IPR004156">
    <property type="entry name" value="OATP"/>
</dbReference>
<feature type="transmembrane region" description="Helical" evidence="8">
    <location>
        <begin position="349"/>
        <end position="368"/>
    </location>
</feature>
<keyword evidence="12" id="KW-1185">Reference proteome</keyword>
<feature type="region of interest" description="Disordered" evidence="9">
    <location>
        <begin position="1"/>
        <end position="28"/>
    </location>
</feature>
<dbReference type="GO" id="GO:0006811">
    <property type="term" value="P:monoatomic ion transport"/>
    <property type="evidence" value="ECO:0007669"/>
    <property type="project" value="UniProtKB-KW"/>
</dbReference>
<feature type="transmembrane region" description="Helical" evidence="8">
    <location>
        <begin position="178"/>
        <end position="196"/>
    </location>
</feature>
<protein>
    <recommendedName>
        <fullName evidence="8">Solute carrier organic anion transporter family member</fullName>
    </recommendedName>
</protein>
<dbReference type="Pfam" id="PF03137">
    <property type="entry name" value="OATP"/>
    <property type="match status" value="1"/>
</dbReference>